<dbReference type="Proteomes" id="UP000049855">
    <property type="component" value="Unassembled WGS sequence"/>
</dbReference>
<dbReference type="Pfam" id="PF04060">
    <property type="entry name" value="FeS"/>
    <property type="match status" value="1"/>
</dbReference>
<dbReference type="SUPFAM" id="SSF53920">
    <property type="entry name" value="Fe-only hydrogenase"/>
    <property type="match status" value="1"/>
</dbReference>
<keyword evidence="4" id="KW-0411">Iron-sulfur</keyword>
<reference evidence="8" key="1">
    <citation type="submission" date="2015-03" db="EMBL/GenBank/DDBJ databases">
        <authorList>
            <person name="Nijsse Bart"/>
        </authorList>
    </citation>
    <scope>NUCLEOTIDE SEQUENCE [LARGE SCALE GENOMIC DNA]</scope>
</reference>
<dbReference type="Gene3D" id="3.40.950.10">
    <property type="entry name" value="Fe-only Hydrogenase (Larger Subunit), Chain L, domain 3"/>
    <property type="match status" value="1"/>
</dbReference>
<feature type="domain" description="4Fe-4S" evidence="6">
    <location>
        <begin position="371"/>
        <end position="430"/>
    </location>
</feature>
<evidence type="ECO:0000313" key="8">
    <source>
        <dbReference type="Proteomes" id="UP000049855"/>
    </source>
</evidence>
<dbReference type="InterPro" id="IPR017896">
    <property type="entry name" value="4Fe4S_Fe-S-bd"/>
</dbReference>
<organism evidence="7 8">
    <name type="scientific">Sporomusa ovata</name>
    <dbReference type="NCBI Taxonomy" id="2378"/>
    <lineage>
        <taxon>Bacteria</taxon>
        <taxon>Bacillati</taxon>
        <taxon>Bacillota</taxon>
        <taxon>Negativicutes</taxon>
        <taxon>Selenomonadales</taxon>
        <taxon>Sporomusaceae</taxon>
        <taxon>Sporomusa</taxon>
    </lineage>
</organism>
<dbReference type="AlphaFoldDB" id="A0A0U1KYJ2"/>
<dbReference type="SUPFAM" id="SSF54862">
    <property type="entry name" value="4Fe-4S ferredoxins"/>
    <property type="match status" value="1"/>
</dbReference>
<dbReference type="GO" id="GO:0046872">
    <property type="term" value="F:metal ion binding"/>
    <property type="evidence" value="ECO:0007669"/>
    <property type="project" value="UniProtKB-KW"/>
</dbReference>
<dbReference type="InterPro" id="IPR004108">
    <property type="entry name" value="Fe_hydrogenase_lsu_C"/>
</dbReference>
<gene>
    <name evidence="7" type="ORF">SpAn4DRAFT_2950</name>
</gene>
<dbReference type="Gene3D" id="3.30.70.20">
    <property type="match status" value="1"/>
</dbReference>
<evidence type="ECO:0000256" key="3">
    <source>
        <dbReference type="ARBA" id="ARBA00023004"/>
    </source>
</evidence>
<dbReference type="RefSeq" id="WP_054954583.1">
    <property type="nucleotide sequence ID" value="NZ_CTRP01000010.1"/>
</dbReference>
<protein>
    <submittedName>
        <fullName evidence="7">Periplasmic [Fe] hydrogenase</fullName>
        <ecNumber evidence="7">1.12.7.2</ecNumber>
    </submittedName>
</protein>
<dbReference type="Pfam" id="PF02906">
    <property type="entry name" value="Fe_hyd_lg_C"/>
    <property type="match status" value="2"/>
</dbReference>
<evidence type="ECO:0000256" key="1">
    <source>
        <dbReference type="ARBA" id="ARBA00022485"/>
    </source>
</evidence>
<accession>A0A0U1KYJ2</accession>
<dbReference type="PANTHER" id="PTHR43560:SF1">
    <property type="entry name" value="ION-TRANSLOCATING OXIDOREDUCTASE COMPLEX SUBUNIT B"/>
    <property type="match status" value="1"/>
</dbReference>
<feature type="domain" description="4Fe-4S ferredoxin-type" evidence="5">
    <location>
        <begin position="9"/>
        <end position="38"/>
    </location>
</feature>
<evidence type="ECO:0000256" key="2">
    <source>
        <dbReference type="ARBA" id="ARBA00022723"/>
    </source>
</evidence>
<dbReference type="InterPro" id="IPR017900">
    <property type="entry name" value="4Fe4S_Fe_S_CS"/>
</dbReference>
<keyword evidence="7" id="KW-0560">Oxidoreductase</keyword>
<evidence type="ECO:0000313" key="7">
    <source>
        <dbReference type="EMBL" id="CQR72490.1"/>
    </source>
</evidence>
<dbReference type="GO" id="GO:0051539">
    <property type="term" value="F:4 iron, 4 sulfur cluster binding"/>
    <property type="evidence" value="ECO:0007669"/>
    <property type="project" value="UniProtKB-KW"/>
</dbReference>
<dbReference type="PROSITE" id="PS00198">
    <property type="entry name" value="4FE4S_FER_1"/>
    <property type="match status" value="1"/>
</dbReference>
<dbReference type="InterPro" id="IPR009016">
    <property type="entry name" value="Fe_hydrogenase"/>
</dbReference>
<evidence type="ECO:0000259" key="5">
    <source>
        <dbReference type="PROSITE" id="PS51379"/>
    </source>
</evidence>
<sequence>MEVAEERFHSVQLTPELCQGCVNCTKHCPTEAIRIRGGKAYITSSRCIDCGECIRHCPGHAKTAVTDELWNLKKYKHNIALPAPALYGQFNADIPVRAILSGLLKLGFDEVFEVAHGAEIISLAIKEYLKRPDVVRPAISSACPAVVRLIQVKFPELIENIVPFDAPVEVAARLARVEAQRLHGLKSEDIGVWFITPCPAKMTAVYQPLGIEKSSISGAIAINKIFHDLFKVVTAEVQDARRQASWVGVGWAVSGGETSAIGVDNVLIVHDINHVTNVLEQVALGKLKDVDYIELLACAGGCIGGALTVENHFVAEHRMKRRIEKKKIQDPKRGILPRTACTDFELGLTGRRAIEPKPALRLDADISKAMSKIEIMDATLKSLPGLDCGSCGSPNCKALAEDIAQGQASLTDCVFLLRNKVRDLAYEMVNLAAKLPPPLDKEKEE</sequence>
<name>A0A0U1KYJ2_9FIRM</name>
<dbReference type="InterPro" id="IPR007202">
    <property type="entry name" value="4Fe-4S_dom"/>
</dbReference>
<dbReference type="EC" id="1.12.7.2" evidence="7"/>
<dbReference type="PROSITE" id="PS51656">
    <property type="entry name" value="4FE4S"/>
    <property type="match status" value="1"/>
</dbReference>
<keyword evidence="1" id="KW-0004">4Fe-4S</keyword>
<dbReference type="InterPro" id="IPR050395">
    <property type="entry name" value="4Fe4S_Ferredoxin_RnfB"/>
</dbReference>
<dbReference type="Pfam" id="PF13237">
    <property type="entry name" value="Fer4_10"/>
    <property type="match status" value="1"/>
</dbReference>
<proteinExistence type="predicted"/>
<dbReference type="Gene3D" id="1.10.15.40">
    <property type="entry name" value="Electron transport complex subunit B, putative Fe-S cluster"/>
    <property type="match status" value="1"/>
</dbReference>
<keyword evidence="3" id="KW-0408">Iron</keyword>
<keyword evidence="8" id="KW-1185">Reference proteome</keyword>
<dbReference type="EMBL" id="CTRP01000010">
    <property type="protein sequence ID" value="CQR72490.1"/>
    <property type="molecule type" value="Genomic_DNA"/>
</dbReference>
<feature type="domain" description="4Fe-4S ferredoxin-type" evidence="5">
    <location>
        <begin position="39"/>
        <end position="67"/>
    </location>
</feature>
<dbReference type="GO" id="GO:0008901">
    <property type="term" value="F:ferredoxin hydrogenase activity"/>
    <property type="evidence" value="ECO:0007669"/>
    <property type="project" value="UniProtKB-EC"/>
</dbReference>
<dbReference type="PANTHER" id="PTHR43560">
    <property type="entry name" value="ION-TRANSLOCATING OXIDOREDUCTASE COMPLEX SUBUNIT B"/>
    <property type="match status" value="1"/>
</dbReference>
<keyword evidence="2" id="KW-0479">Metal-binding</keyword>
<evidence type="ECO:0000256" key="4">
    <source>
        <dbReference type="ARBA" id="ARBA00023014"/>
    </source>
</evidence>
<evidence type="ECO:0000259" key="6">
    <source>
        <dbReference type="PROSITE" id="PS51656"/>
    </source>
</evidence>
<dbReference type="PROSITE" id="PS51379">
    <property type="entry name" value="4FE4S_FER_2"/>
    <property type="match status" value="2"/>
</dbReference>